<dbReference type="InterPro" id="IPR028098">
    <property type="entry name" value="Glyco_trans_4-like_N"/>
</dbReference>
<dbReference type="PANTHER" id="PTHR46686">
    <property type="entry name" value="GLYCOSYLTRANSFERASE"/>
    <property type="match status" value="1"/>
</dbReference>
<organism evidence="3 4">
    <name type="scientific">Protea cynaroides</name>
    <dbReference type="NCBI Taxonomy" id="273540"/>
    <lineage>
        <taxon>Eukaryota</taxon>
        <taxon>Viridiplantae</taxon>
        <taxon>Streptophyta</taxon>
        <taxon>Embryophyta</taxon>
        <taxon>Tracheophyta</taxon>
        <taxon>Spermatophyta</taxon>
        <taxon>Magnoliopsida</taxon>
        <taxon>Proteales</taxon>
        <taxon>Proteaceae</taxon>
        <taxon>Protea</taxon>
    </lineage>
</organism>
<dbReference type="Proteomes" id="UP001141806">
    <property type="component" value="Unassembled WGS sequence"/>
</dbReference>
<reference evidence="3" key="1">
    <citation type="journal article" date="2023" name="Plant J.">
        <title>The genome of the king protea, Protea cynaroides.</title>
        <authorList>
            <person name="Chang J."/>
            <person name="Duong T.A."/>
            <person name="Schoeman C."/>
            <person name="Ma X."/>
            <person name="Roodt D."/>
            <person name="Barker N."/>
            <person name="Li Z."/>
            <person name="Van de Peer Y."/>
            <person name="Mizrachi E."/>
        </authorList>
    </citation>
    <scope>NUCLEOTIDE SEQUENCE</scope>
    <source>
        <tissue evidence="3">Young leaves</tissue>
    </source>
</reference>
<evidence type="ECO:0000313" key="3">
    <source>
        <dbReference type="EMBL" id="KAJ4952581.1"/>
    </source>
</evidence>
<gene>
    <name evidence="3" type="ORF">NE237_029413</name>
</gene>
<evidence type="ECO:0000259" key="2">
    <source>
        <dbReference type="Pfam" id="PF13439"/>
    </source>
</evidence>
<dbReference type="SUPFAM" id="SSF53756">
    <property type="entry name" value="UDP-Glycosyltransferase/glycogen phosphorylase"/>
    <property type="match status" value="1"/>
</dbReference>
<dbReference type="Gene3D" id="3.40.50.2000">
    <property type="entry name" value="Glycogen Phosphorylase B"/>
    <property type="match status" value="1"/>
</dbReference>
<proteinExistence type="predicted"/>
<evidence type="ECO:0000256" key="1">
    <source>
        <dbReference type="SAM" id="Phobius"/>
    </source>
</evidence>
<keyword evidence="4" id="KW-1185">Reference proteome</keyword>
<comment type="caution">
    <text evidence="3">The sequence shown here is derived from an EMBL/GenBank/DDBJ whole genome shotgun (WGS) entry which is preliminary data.</text>
</comment>
<dbReference type="Pfam" id="PF13439">
    <property type="entry name" value="Glyco_transf_4"/>
    <property type="match status" value="1"/>
</dbReference>
<dbReference type="AlphaFoldDB" id="A0A9Q0GR45"/>
<feature type="domain" description="Glycosyltransferase subfamily 4-like N-terminal" evidence="2">
    <location>
        <begin position="98"/>
        <end position="204"/>
    </location>
</feature>
<sequence length="229" mass="25935">MAFNTKPKKPNMTSQNHLSTTLFFIVLFTIPIFFILHTSSTSFTCTTSSSSTLINQYSGDLRKSEFAWNHLQFIYEEPPLTSLKIAVFSRKWPIGSAPGGMERHAFTLHTALALRGHRIHVYTSPPFNETDTNVVTPSHVRSPLASPQIHFHEGEPGKWRYNLAWSQFEVENQLEPFDVVHSESVALPHWLARDLPNLAVSWHGIALESLQSDIYQDLGLDHGNNVIKN</sequence>
<dbReference type="EMBL" id="JAMYWD010000012">
    <property type="protein sequence ID" value="KAJ4952581.1"/>
    <property type="molecule type" value="Genomic_DNA"/>
</dbReference>
<feature type="transmembrane region" description="Helical" evidence="1">
    <location>
        <begin position="21"/>
        <end position="39"/>
    </location>
</feature>
<name>A0A9Q0GR45_9MAGN</name>
<accession>A0A9Q0GR45</accession>
<keyword evidence="1" id="KW-1133">Transmembrane helix</keyword>
<protein>
    <recommendedName>
        <fullName evidence="2">Glycosyltransferase subfamily 4-like N-terminal domain-containing protein</fullName>
    </recommendedName>
</protein>
<evidence type="ECO:0000313" key="4">
    <source>
        <dbReference type="Proteomes" id="UP001141806"/>
    </source>
</evidence>
<dbReference type="OrthoDB" id="734129at2759"/>
<keyword evidence="1" id="KW-0472">Membrane</keyword>
<dbReference type="PANTHER" id="PTHR46686:SF5">
    <property type="entry name" value="GLYCOSYLTRANSFERASE"/>
    <property type="match status" value="1"/>
</dbReference>
<keyword evidence="1" id="KW-0812">Transmembrane</keyword>